<keyword evidence="5" id="KW-0288">FMN</keyword>
<comment type="cofactor">
    <cofactor evidence="1">
        <name>FMN</name>
        <dbReference type="ChEBI" id="CHEBI:58210"/>
    </cofactor>
</comment>
<keyword evidence="9" id="KW-0411">Iron-sulfur</keyword>
<comment type="caution">
    <text evidence="12">The sequence shown here is derived from an EMBL/GenBank/DDBJ whole genome shotgun (WGS) entry which is preliminary data.</text>
</comment>
<keyword evidence="7" id="KW-0560">Oxidoreductase</keyword>
<dbReference type="PRINTS" id="PR00368">
    <property type="entry name" value="FADPNR"/>
</dbReference>
<dbReference type="PANTHER" id="PTHR42917">
    <property type="entry name" value="2,4-DIENOYL-COA REDUCTASE"/>
    <property type="match status" value="1"/>
</dbReference>
<dbReference type="InterPro" id="IPR051793">
    <property type="entry name" value="NADH:flavin_oxidoreductase"/>
</dbReference>
<keyword evidence="4" id="KW-0285">Flavoprotein</keyword>
<evidence type="ECO:0000313" key="13">
    <source>
        <dbReference type="Proteomes" id="UP000295565"/>
    </source>
</evidence>
<dbReference type="InterPro" id="IPR001155">
    <property type="entry name" value="OxRdtase_FMN_N"/>
</dbReference>
<dbReference type="EMBL" id="SMGD01000012">
    <property type="protein sequence ID" value="TCK58135.1"/>
    <property type="molecule type" value="Genomic_DNA"/>
</dbReference>
<dbReference type="InterPro" id="IPR023753">
    <property type="entry name" value="FAD/NAD-binding_dom"/>
</dbReference>
<keyword evidence="13" id="KW-1185">Reference proteome</keyword>
<keyword evidence="8" id="KW-0408">Iron</keyword>
<dbReference type="InterPro" id="IPR036188">
    <property type="entry name" value="FAD/NAD-bd_sf"/>
</dbReference>
<evidence type="ECO:0000256" key="3">
    <source>
        <dbReference type="ARBA" id="ARBA00011048"/>
    </source>
</evidence>
<dbReference type="Pfam" id="PF07992">
    <property type="entry name" value="Pyr_redox_2"/>
    <property type="match status" value="1"/>
</dbReference>
<dbReference type="GO" id="GO:0046872">
    <property type="term" value="F:metal ion binding"/>
    <property type="evidence" value="ECO:0007669"/>
    <property type="project" value="UniProtKB-KW"/>
</dbReference>
<dbReference type="SUPFAM" id="SSF51905">
    <property type="entry name" value="FAD/NAD(P)-binding domain"/>
    <property type="match status" value="1"/>
</dbReference>
<dbReference type="GO" id="GO:0016491">
    <property type="term" value="F:oxidoreductase activity"/>
    <property type="evidence" value="ECO:0007669"/>
    <property type="project" value="UniProtKB-KW"/>
</dbReference>
<evidence type="ECO:0000256" key="6">
    <source>
        <dbReference type="ARBA" id="ARBA00022723"/>
    </source>
</evidence>
<dbReference type="AlphaFoldDB" id="A0A4R1K299"/>
<dbReference type="OrthoDB" id="8523426at2"/>
<evidence type="ECO:0000256" key="9">
    <source>
        <dbReference type="ARBA" id="ARBA00023014"/>
    </source>
</evidence>
<dbReference type="PANTHER" id="PTHR42917:SF2">
    <property type="entry name" value="2,4-DIENOYL-COA REDUCTASE [(2E)-ENOYL-COA-PRODUCING]"/>
    <property type="match status" value="1"/>
</dbReference>
<dbReference type="RefSeq" id="WP_131912645.1">
    <property type="nucleotide sequence ID" value="NZ_OU594967.1"/>
</dbReference>
<dbReference type="Gene3D" id="3.20.20.70">
    <property type="entry name" value="Aldolase class I"/>
    <property type="match status" value="1"/>
</dbReference>
<dbReference type="InterPro" id="IPR013785">
    <property type="entry name" value="Aldolase_TIM"/>
</dbReference>
<dbReference type="Pfam" id="PF00724">
    <property type="entry name" value="Oxidored_FMN"/>
    <property type="match status" value="1"/>
</dbReference>
<evidence type="ECO:0000259" key="10">
    <source>
        <dbReference type="Pfam" id="PF00724"/>
    </source>
</evidence>
<name>A0A4R1K299_9GAMM</name>
<protein>
    <submittedName>
        <fullName evidence="12">2-enoate reductase</fullName>
    </submittedName>
</protein>
<evidence type="ECO:0000313" key="12">
    <source>
        <dbReference type="EMBL" id="TCK58135.1"/>
    </source>
</evidence>
<sequence>MSIEYPELFEPIQIGQVTIKNRYMLAPMGPAGLCDELGGFNQRGVEFYVERARGGAGMIMPGVTKVENEIERCQLPAMPCPTVHPSHFIQTARPMNERIHAYQAKSFLQLSAGFGRVGMPGFIKTPPIAPSAIPHRWVKGVTCRALSIEEIQIYIEKFAQSAEIAMKSGFDGVEIHAVHEGYLLDQFAIAMFNQREDQYGGSLVNRLRFACEIVAAIKARCGADYPVSLRYSLKSFIKDWCEGALPGEKFVEKGRDIEEGIEAAKLLVNAGYDALNVDVGCYDAWYWNHPPMYQQEGLYLPYSEILKKEVDVPIITAGRMDNPELARQAIVQGKTDMVGLGRPLLADSELPNKVMQGNKTAIRPCLSCQEGCMGRLEHFSQLGCAVNPQAARESDYILHPSLQAKQILIVGGGVAGLECARVSALRGHHVTLCEASDQLGGVVIAGGMPEFKADDHKLLHWYRGQLKQLHVTIELNTRLTAEQIIARNADEVILATGSIAKTLPVPSDQPILLATDVLLGNVKPQQSVAIVGAGLVGCELALWLAQHQHQVYLIESAAAPLAVSGPLCDANQDMLLALIKYQDNIEVLSQSQLLRASEQAVVVQTPQGEREIACQSLVAAIGYHSDDTLYQQLRTEIANLHMIGDARQVQNIMYAIWDGFEVARTL</sequence>
<dbReference type="SUPFAM" id="SSF51395">
    <property type="entry name" value="FMN-linked oxidoreductases"/>
    <property type="match status" value="1"/>
</dbReference>
<proteinExistence type="inferred from homology"/>
<feature type="domain" description="NADH:flavin oxidoreductase/NADH oxidase N-terminal" evidence="10">
    <location>
        <begin position="7"/>
        <end position="358"/>
    </location>
</feature>
<dbReference type="GO" id="GO:0051536">
    <property type="term" value="F:iron-sulfur cluster binding"/>
    <property type="evidence" value="ECO:0007669"/>
    <property type="project" value="UniProtKB-KW"/>
</dbReference>
<dbReference type="Proteomes" id="UP000295565">
    <property type="component" value="Unassembled WGS sequence"/>
</dbReference>
<evidence type="ECO:0000256" key="4">
    <source>
        <dbReference type="ARBA" id="ARBA00022630"/>
    </source>
</evidence>
<dbReference type="Gene3D" id="3.40.50.720">
    <property type="entry name" value="NAD(P)-binding Rossmann-like Domain"/>
    <property type="match status" value="1"/>
</dbReference>
<evidence type="ECO:0000256" key="1">
    <source>
        <dbReference type="ARBA" id="ARBA00001917"/>
    </source>
</evidence>
<evidence type="ECO:0000256" key="5">
    <source>
        <dbReference type="ARBA" id="ARBA00022643"/>
    </source>
</evidence>
<comment type="similarity">
    <text evidence="3">In the N-terminal section; belongs to the NADH:flavin oxidoreductase/NADH oxidase family.</text>
</comment>
<evidence type="ECO:0000256" key="2">
    <source>
        <dbReference type="ARBA" id="ARBA00001966"/>
    </source>
</evidence>
<evidence type="ECO:0000259" key="11">
    <source>
        <dbReference type="Pfam" id="PF07992"/>
    </source>
</evidence>
<organism evidence="12 13">
    <name type="scientific">Celerinatantimonas diazotrophica</name>
    <dbReference type="NCBI Taxonomy" id="412034"/>
    <lineage>
        <taxon>Bacteria</taxon>
        <taxon>Pseudomonadati</taxon>
        <taxon>Pseudomonadota</taxon>
        <taxon>Gammaproteobacteria</taxon>
        <taxon>Celerinatantimonadaceae</taxon>
        <taxon>Celerinatantimonas</taxon>
    </lineage>
</organism>
<keyword evidence="6" id="KW-0479">Metal-binding</keyword>
<reference evidence="12 13" key="1">
    <citation type="submission" date="2019-03" db="EMBL/GenBank/DDBJ databases">
        <title>Genomic Encyclopedia of Type Strains, Phase IV (KMG-IV): sequencing the most valuable type-strain genomes for metagenomic binning, comparative biology and taxonomic classification.</title>
        <authorList>
            <person name="Goeker M."/>
        </authorList>
    </citation>
    <scope>NUCLEOTIDE SEQUENCE [LARGE SCALE GENOMIC DNA]</scope>
    <source>
        <strain evidence="12 13">DSM 18577</strain>
    </source>
</reference>
<feature type="domain" description="FAD/NAD(P)-binding" evidence="11">
    <location>
        <begin position="406"/>
        <end position="638"/>
    </location>
</feature>
<accession>A0A4R1K299</accession>
<evidence type="ECO:0000256" key="7">
    <source>
        <dbReference type="ARBA" id="ARBA00023002"/>
    </source>
</evidence>
<dbReference type="GO" id="GO:0010181">
    <property type="term" value="F:FMN binding"/>
    <property type="evidence" value="ECO:0007669"/>
    <property type="project" value="InterPro"/>
</dbReference>
<comment type="cofactor">
    <cofactor evidence="2">
        <name>[4Fe-4S] cluster</name>
        <dbReference type="ChEBI" id="CHEBI:49883"/>
    </cofactor>
</comment>
<dbReference type="Gene3D" id="3.50.50.60">
    <property type="entry name" value="FAD/NAD(P)-binding domain"/>
    <property type="match status" value="1"/>
</dbReference>
<dbReference type="PRINTS" id="PR00411">
    <property type="entry name" value="PNDRDTASEI"/>
</dbReference>
<evidence type="ECO:0000256" key="8">
    <source>
        <dbReference type="ARBA" id="ARBA00023004"/>
    </source>
</evidence>
<gene>
    <name evidence="12" type="ORF">EV690_1843</name>
</gene>